<dbReference type="Pfam" id="PF17186">
    <property type="entry name" value="Lipocalin_9"/>
    <property type="match status" value="1"/>
</dbReference>
<evidence type="ECO:0000259" key="1">
    <source>
        <dbReference type="Pfam" id="PF07143"/>
    </source>
</evidence>
<dbReference type="Gene3D" id="2.40.370.10">
    <property type="entry name" value="AttH-like domain"/>
    <property type="match status" value="2"/>
</dbReference>
<dbReference type="Proteomes" id="UP000503003">
    <property type="component" value="Chromosome 1"/>
</dbReference>
<dbReference type="SUPFAM" id="SSF159245">
    <property type="entry name" value="AttH-like"/>
    <property type="match status" value="1"/>
</dbReference>
<dbReference type="Pfam" id="PF07143">
    <property type="entry name" value="CrtC"/>
    <property type="match status" value="1"/>
</dbReference>
<dbReference type="KEGG" id="vzi:G5S32_08290"/>
<protein>
    <submittedName>
        <fullName evidence="2">Carotenoid 1,2-hydratase</fullName>
    </submittedName>
</protein>
<name>A0A6G7CIQ9_9VIBR</name>
<reference evidence="2 3" key="1">
    <citation type="submission" date="2020-02" db="EMBL/GenBank/DDBJ databases">
        <title>A complete genome of a marine bacterium Vibrio sp. ZWAL4003 isolated from the mangrove sediment with the ability to degrade polysaccharides.</title>
        <authorList>
            <person name="Wu J."/>
            <person name="Qu W."/>
            <person name="Zeng R."/>
        </authorList>
    </citation>
    <scope>NUCLEOTIDE SEQUENCE [LARGE SCALE GENOMIC DNA]</scope>
    <source>
        <strain evidence="2 3">ZWAL4003</strain>
    </source>
</reference>
<organism evidence="2 3">
    <name type="scientific">Vibrio ziniensis</name>
    <dbReference type="NCBI Taxonomy" id="2711221"/>
    <lineage>
        <taxon>Bacteria</taxon>
        <taxon>Pseudomonadati</taxon>
        <taxon>Pseudomonadota</taxon>
        <taxon>Gammaproteobacteria</taxon>
        <taxon>Vibrionales</taxon>
        <taxon>Vibrionaceae</taxon>
        <taxon>Vibrio</taxon>
    </lineage>
</organism>
<evidence type="ECO:0000313" key="3">
    <source>
        <dbReference type="Proteomes" id="UP000503003"/>
    </source>
</evidence>
<sequence length="374" mass="42969">MKVRVSLKYLVGFLVFAALFSVASIVLRSYQFEEDVVLDDQLNSILSSDTKYAFTPVLPKNPVNLPEDFSFHPQYQHEWLHFFANVRDKKGHSYAIQWSYFRFAHDLRNEELGWLNSQIYFSYIVISNERKVWREQRVARGGIGQAGMHAMPLRMWIDDWSWRSLGKNPFPGHLDVKTDTFSVSLYSDIKGPYVLPGDNGYQRKHAIDPIATYNLQAPFIDIYGQFKLTKDSDPIAFEGTAFMSKEWGSGLMTDKQLGWDKFVLKLDSTTTLSVNRYRHDKDLPFLFGTLATADETVELKTDDMVIVPLNKIVLEGGKVLPLEWRITIPKYGIDLKTSAVNKQLWLPFIVPYWEGAIHSTGTHIAEGYMQLAGY</sequence>
<dbReference type="PANTHER" id="PTHR38591">
    <property type="entry name" value="HYDROLASE"/>
    <property type="match status" value="1"/>
</dbReference>
<dbReference type="EMBL" id="CP049331">
    <property type="protein sequence ID" value="QIH41989.1"/>
    <property type="molecule type" value="Genomic_DNA"/>
</dbReference>
<dbReference type="AlphaFoldDB" id="A0A6G7CIQ9"/>
<dbReference type="RefSeq" id="WP_165311568.1">
    <property type="nucleotide sequence ID" value="NZ_CP049331.1"/>
</dbReference>
<dbReference type="PANTHER" id="PTHR38591:SF1">
    <property type="entry name" value="BLL1000 PROTEIN"/>
    <property type="match status" value="1"/>
</dbReference>
<accession>A0A6G7CIQ9</accession>
<keyword evidence="3" id="KW-1185">Reference proteome</keyword>
<evidence type="ECO:0000313" key="2">
    <source>
        <dbReference type="EMBL" id="QIH41989.1"/>
    </source>
</evidence>
<dbReference type="InterPro" id="IPR023374">
    <property type="entry name" value="AttH-like_dom_sf"/>
</dbReference>
<feature type="domain" description="AttH" evidence="1">
    <location>
        <begin position="77"/>
        <end position="249"/>
    </location>
</feature>
<dbReference type="InterPro" id="IPR010791">
    <property type="entry name" value="AttH_dom"/>
</dbReference>
<proteinExistence type="predicted"/>
<gene>
    <name evidence="2" type="ORF">G5S32_08290</name>
</gene>